<dbReference type="GO" id="GO:0016787">
    <property type="term" value="F:hydrolase activity"/>
    <property type="evidence" value="ECO:0007669"/>
    <property type="project" value="UniProtKB-KW"/>
</dbReference>
<dbReference type="InterPro" id="IPR036881">
    <property type="entry name" value="Glyco_hydro_3_C_sf"/>
</dbReference>
<name>A0ABU9BDN6_9BURK</name>
<dbReference type="EMBL" id="JBBUTF010000018">
    <property type="protein sequence ID" value="MEK8028032.1"/>
    <property type="molecule type" value="Genomic_DNA"/>
</dbReference>
<feature type="domain" description="Glycoside hydrolase family 3 C-terminal" evidence="8">
    <location>
        <begin position="497"/>
        <end position="746"/>
    </location>
</feature>
<organism evidence="9 10">
    <name type="scientific">Pseudaquabacterium rugosum</name>
    <dbReference type="NCBI Taxonomy" id="2984194"/>
    <lineage>
        <taxon>Bacteria</taxon>
        <taxon>Pseudomonadati</taxon>
        <taxon>Pseudomonadota</taxon>
        <taxon>Betaproteobacteria</taxon>
        <taxon>Burkholderiales</taxon>
        <taxon>Sphaerotilaceae</taxon>
        <taxon>Pseudaquabacterium</taxon>
    </lineage>
</organism>
<evidence type="ECO:0000256" key="6">
    <source>
        <dbReference type="ARBA" id="ARBA00023295"/>
    </source>
</evidence>
<comment type="similarity">
    <text evidence="2">Belongs to the glycosyl hydrolase 3 family.</text>
</comment>
<evidence type="ECO:0000256" key="2">
    <source>
        <dbReference type="ARBA" id="ARBA00005336"/>
    </source>
</evidence>
<dbReference type="InterPro" id="IPR001764">
    <property type="entry name" value="Glyco_hydro_3_N"/>
</dbReference>
<keyword evidence="5 9" id="KW-0378">Hydrolase</keyword>
<sequence>MPLPPRTAPAASRSSSLRWATGALTLGAVAALSACLSHDDPLRQPTLGVRSKGVVTVDGWRFRDANGNGALDAYEDWRLSPAARVQDLLGRMTLRQKAGLLLIETLNAGCGGAIAGTPAADFIQTQQMSRFILRNTAKAAADACDGSVTAGRSGYNVTPQQLAAFANAVQALAEAQPLGIPALFKDNPRNHYNNDPRFGISGGAGAFTEFPAAAGLAAAALGTGDMAPLRSLAAVTAAEWKAVGLRGMYGYTADLATEPRWYRVAETFTEDPGLMSDIMGTLVRGLQGERLGADSAVALTIKHFPGGGPQEMGLDPHYSFGKRQVYPGGRFVDHLQPFIAAIDAGVSSVMPYYGVPISLTYEGVTYDQTGFAFNRQIVTDLLRGRLGFQGNVNSDTGVVSSRAWGLESATVAQRVATALNAGVDVLSGFSSVQTVVDLVDAGLVTEARITEAAGRLLTEQFTLGLFENPYVDAALAASVIGQDSHRAQGLAVQRQSIVLLKNGSDAASRVLPLAAGARVYTMGMGRSDVEAYGYTVTDGTNTNGAARPSAAGHDVAILRVQVSNPAAVTAAYRTRGATTGADPGKLNPTTGQVWGAEDSCILYPAVNASCADDLGLIFGGSMPWEANLLDFSGMAGSQSWKMSPSLDEIRAVMSEIGAQRTVLAIYFRQPYVIDEASGMRSAGALLATFGVSDNALLDVLSGRHAPRGKLPFALPASRQAVIDNAPDAAGYPAADTLYPYAHGLGY</sequence>
<dbReference type="InterPro" id="IPR051915">
    <property type="entry name" value="Cellulose_Degrad_GH3"/>
</dbReference>
<dbReference type="Proteomes" id="UP001368500">
    <property type="component" value="Unassembled WGS sequence"/>
</dbReference>
<evidence type="ECO:0000313" key="10">
    <source>
        <dbReference type="Proteomes" id="UP001368500"/>
    </source>
</evidence>
<dbReference type="PANTHER" id="PTHR30620:SF16">
    <property type="entry name" value="LYSOSOMAL BETA GLUCOSIDASE"/>
    <property type="match status" value="1"/>
</dbReference>
<evidence type="ECO:0000313" key="9">
    <source>
        <dbReference type="EMBL" id="MEK8028032.1"/>
    </source>
</evidence>
<dbReference type="EC" id="3.2.1.21" evidence="3"/>
<evidence type="ECO:0000256" key="1">
    <source>
        <dbReference type="ARBA" id="ARBA00000448"/>
    </source>
</evidence>
<evidence type="ECO:0000256" key="4">
    <source>
        <dbReference type="ARBA" id="ARBA00022729"/>
    </source>
</evidence>
<reference evidence="9 10" key="1">
    <citation type="submission" date="2024-04" db="EMBL/GenBank/DDBJ databases">
        <title>Novel species of the genus Ideonella isolated from streams.</title>
        <authorList>
            <person name="Lu H."/>
        </authorList>
    </citation>
    <scope>NUCLEOTIDE SEQUENCE [LARGE SCALE GENOMIC DNA]</scope>
    <source>
        <strain evidence="9 10">BYS139W</strain>
    </source>
</reference>
<comment type="caution">
    <text evidence="9">The sequence shown here is derived from an EMBL/GenBank/DDBJ whole genome shotgun (WGS) entry which is preliminary data.</text>
</comment>
<evidence type="ECO:0000259" key="7">
    <source>
        <dbReference type="Pfam" id="PF00933"/>
    </source>
</evidence>
<dbReference type="InterPro" id="IPR017853">
    <property type="entry name" value="GH"/>
</dbReference>
<evidence type="ECO:0000259" key="8">
    <source>
        <dbReference type="Pfam" id="PF01915"/>
    </source>
</evidence>
<keyword evidence="6" id="KW-0326">Glycosidase</keyword>
<dbReference type="Gene3D" id="3.40.50.1700">
    <property type="entry name" value="Glycoside hydrolase family 3 C-terminal domain"/>
    <property type="match status" value="1"/>
</dbReference>
<dbReference type="InterPro" id="IPR036962">
    <property type="entry name" value="Glyco_hydro_3_N_sf"/>
</dbReference>
<gene>
    <name evidence="9" type="ORF">AACH11_18885</name>
</gene>
<dbReference type="Pfam" id="PF01915">
    <property type="entry name" value="Glyco_hydro_3_C"/>
    <property type="match status" value="1"/>
</dbReference>
<evidence type="ECO:0000256" key="3">
    <source>
        <dbReference type="ARBA" id="ARBA00012744"/>
    </source>
</evidence>
<protein>
    <recommendedName>
        <fullName evidence="3">beta-glucosidase</fullName>
        <ecNumber evidence="3">3.2.1.21</ecNumber>
    </recommendedName>
</protein>
<dbReference type="SUPFAM" id="SSF52279">
    <property type="entry name" value="Beta-D-glucan exohydrolase, C-terminal domain"/>
    <property type="match status" value="1"/>
</dbReference>
<keyword evidence="4" id="KW-0732">Signal</keyword>
<evidence type="ECO:0000256" key="5">
    <source>
        <dbReference type="ARBA" id="ARBA00022801"/>
    </source>
</evidence>
<dbReference type="Gene3D" id="3.20.20.300">
    <property type="entry name" value="Glycoside hydrolase, family 3, N-terminal domain"/>
    <property type="match status" value="1"/>
</dbReference>
<dbReference type="RefSeq" id="WP_341375814.1">
    <property type="nucleotide sequence ID" value="NZ_JBBUTF010000018.1"/>
</dbReference>
<accession>A0ABU9BDN6</accession>
<dbReference type="Pfam" id="PF00933">
    <property type="entry name" value="Glyco_hydro_3"/>
    <property type="match status" value="1"/>
</dbReference>
<feature type="domain" description="Glycoside hydrolase family 3 N-terminal" evidence="7">
    <location>
        <begin position="146"/>
        <end position="458"/>
    </location>
</feature>
<dbReference type="SUPFAM" id="SSF51445">
    <property type="entry name" value="(Trans)glycosidases"/>
    <property type="match status" value="1"/>
</dbReference>
<keyword evidence="10" id="KW-1185">Reference proteome</keyword>
<comment type="catalytic activity">
    <reaction evidence="1">
        <text>Hydrolysis of terminal, non-reducing beta-D-glucosyl residues with release of beta-D-glucose.</text>
        <dbReference type="EC" id="3.2.1.21"/>
    </reaction>
</comment>
<dbReference type="PANTHER" id="PTHR30620">
    <property type="entry name" value="PERIPLASMIC BETA-GLUCOSIDASE-RELATED"/>
    <property type="match status" value="1"/>
</dbReference>
<proteinExistence type="inferred from homology"/>
<dbReference type="InterPro" id="IPR002772">
    <property type="entry name" value="Glyco_hydro_3_C"/>
</dbReference>
<dbReference type="PROSITE" id="PS51257">
    <property type="entry name" value="PROKAR_LIPOPROTEIN"/>
    <property type="match status" value="1"/>
</dbReference>